<feature type="region of interest" description="Disordered" evidence="1">
    <location>
        <begin position="830"/>
        <end position="851"/>
    </location>
</feature>
<feature type="region of interest" description="Disordered" evidence="1">
    <location>
        <begin position="1195"/>
        <end position="1226"/>
    </location>
</feature>
<evidence type="ECO:0000256" key="1">
    <source>
        <dbReference type="SAM" id="MobiDB-lite"/>
    </source>
</evidence>
<feature type="compositionally biased region" description="Polar residues" evidence="1">
    <location>
        <begin position="1504"/>
        <end position="1513"/>
    </location>
</feature>
<comment type="caution">
    <text evidence="2">The sequence shown here is derived from an EMBL/GenBank/DDBJ whole genome shotgun (WGS) entry which is preliminary data.</text>
</comment>
<feature type="compositionally biased region" description="Polar residues" evidence="1">
    <location>
        <begin position="1401"/>
        <end position="1412"/>
    </location>
</feature>
<feature type="region of interest" description="Disordered" evidence="1">
    <location>
        <begin position="1053"/>
        <end position="1100"/>
    </location>
</feature>
<feature type="compositionally biased region" description="Polar residues" evidence="1">
    <location>
        <begin position="1064"/>
        <end position="1076"/>
    </location>
</feature>
<feature type="compositionally biased region" description="Polar residues" evidence="1">
    <location>
        <begin position="1195"/>
        <end position="1210"/>
    </location>
</feature>
<dbReference type="EMBL" id="JAHLQT010003531">
    <property type="protein sequence ID" value="KAG7176437.1"/>
    <property type="molecule type" value="Genomic_DNA"/>
</dbReference>
<accession>A0A8J5NBA1</accession>
<keyword evidence="3" id="KW-1185">Reference proteome</keyword>
<dbReference type="Proteomes" id="UP000747542">
    <property type="component" value="Unassembled WGS sequence"/>
</dbReference>
<feature type="compositionally biased region" description="Basic and acidic residues" evidence="1">
    <location>
        <begin position="930"/>
        <end position="942"/>
    </location>
</feature>
<feature type="compositionally biased region" description="Polar residues" evidence="1">
    <location>
        <begin position="310"/>
        <end position="331"/>
    </location>
</feature>
<evidence type="ECO:0000313" key="3">
    <source>
        <dbReference type="Proteomes" id="UP000747542"/>
    </source>
</evidence>
<protein>
    <submittedName>
        <fullName evidence="2">Uncharacterized protein</fullName>
    </submittedName>
</protein>
<feature type="compositionally biased region" description="Basic residues" evidence="1">
    <location>
        <begin position="1085"/>
        <end position="1095"/>
    </location>
</feature>
<feature type="region of interest" description="Disordered" evidence="1">
    <location>
        <begin position="920"/>
        <end position="950"/>
    </location>
</feature>
<sequence>MAVEQDVILLLNHNYLFSNFDQHAADWNAPSLLKVYQRLLSVYDSTFDYDGDPASSTSHQCFVHIQKCLRLLGIDHLAPKIKDLTDKSKALRIISAIDDKITGRYNKQLAARRNRIVIKKEQANKAPKVKYLTVSTVNTNQENVDPGVTCVKSEEQEANKVSEVKHHQVSTETTNQENFEPSATCVKESVSPCRETPTLYSRIDITTQEKWLLETKTSSSSTSPEENIIPFIPTGRQLPRTPVKSSNISDMENQSFYEDKKNTFLTPADKVCDNSLSDSEFSSQQGTHSYLTPTDKRILDSTMSDEESPQEATQSPTSDVESNFIPSGRQLSRTPNKLAEIDCCTEKNGCMNFTLGSSVLGDVDCSPEKYRSKQASSASNEISLESSFNSNVIIREKSQVKESSVDERTSQFSDFKNKGLKLGDVQHTTVVYSSPQVSSDQTFILTSADESCTFSPPVIYKDIQTLPITILESPVGIKNHTNVFIEANNTGSSQQELKVSPVLDKCNIDISLHSPDLLKTDILYEQPLPGTLSGFYCKTLVDYSVHESSASGYSEPVSRHSLIDLGNYTSSSEAYQEKDSEICLLKGKTVQEDHLGVDEDISKKSFILVSKDNSELGLLDESAALSVTHQNIPHIDCVLTPPVGFMDVKATSEDQLESCDTEDNSTQDKNSIDTSVEAINTKQLFVSHGEPKLRISSVLNEIKNMEIDGTEVSVSPEQEKLTATQNTKTKVSLREKLANKKTSKVTRGVNEEKNLGVSHQETKTTGKQCNKKVEQITTKFSEALDAPTKNLKSPQNPSMNNEKLTWINDTFTLLDFDDSMEIFPVRESRKKDKNKTKIQEGTKDSSGVIRGTSKNSIKTEFAGAINKDANTPAKKLSLQKQKAKPFSDHLQKPTKSDFGNTHRFVEDEIGSLVDEVQHVTKDKKVHKENKKPQRDTRQESVKHSKLKSGKYDHAPILEEIKPDNMKDNKKVNHNCEKTIKTGIPVLVDPNKDSTKQNTRETKLATFSESVKASEVNCDMGTLKTKLARKNVKKITKDLLLYHKDSEDHINNSDIEITKSRKPTDSNAYHNESSNNMILLESARGFRSRGRTKKSKSTIASSDTVESCSDVSIERKEVKDSEAGIKQRTKSKLKDPEPHTDDLLCSETKNSTKKNSGKAQRKILQFTSQIPEPTSATKLVKSTSEIHSVSQNCSKKLVSRSNSEQTLNASTDKIRDSEPSEKPIADSKKISCQIQIKEVDTHIDQKDKKAVRYKTTSNKKGGKKYRNLEKSLPVHATSKVDEEFCMNLELMSLQSCESVEPQASNENTYVSNASECINTRLGQKKAKFNSEQSLEISNVLLQNKVSAQLQLLSLQPTERINSEGLKEAEKFNEKRNRIKIRADLNTNAVEMLPSFIQKRKTLGTNRNKSSTSEGKAPGQETLSSDQDLAMMQEKSSEEKGVPDTPTPTSKKRKEKYEGYEKESMMIDRVNSDLSSTEDTKIKNKKVNGKKKSTKGNKDFHEESTCESSRYSTTRPGRRCKTKALTAISEIFNESDSDFLHHIKAKK</sequence>
<gene>
    <name evidence="2" type="ORF">Hamer_G021266</name>
</gene>
<evidence type="ECO:0000313" key="2">
    <source>
        <dbReference type="EMBL" id="KAG7176437.1"/>
    </source>
</evidence>
<feature type="region of interest" description="Disordered" evidence="1">
    <location>
        <begin position="215"/>
        <end position="247"/>
    </location>
</feature>
<organism evidence="2 3">
    <name type="scientific">Homarus americanus</name>
    <name type="common">American lobster</name>
    <dbReference type="NCBI Taxonomy" id="6706"/>
    <lineage>
        <taxon>Eukaryota</taxon>
        <taxon>Metazoa</taxon>
        <taxon>Ecdysozoa</taxon>
        <taxon>Arthropoda</taxon>
        <taxon>Crustacea</taxon>
        <taxon>Multicrustacea</taxon>
        <taxon>Malacostraca</taxon>
        <taxon>Eumalacostraca</taxon>
        <taxon>Eucarida</taxon>
        <taxon>Decapoda</taxon>
        <taxon>Pleocyemata</taxon>
        <taxon>Astacidea</taxon>
        <taxon>Nephropoidea</taxon>
        <taxon>Nephropidae</taxon>
        <taxon>Homarus</taxon>
    </lineage>
</organism>
<feature type="compositionally biased region" description="Basic and acidic residues" evidence="1">
    <location>
        <begin position="1211"/>
        <end position="1226"/>
    </location>
</feature>
<feature type="compositionally biased region" description="Basic and acidic residues" evidence="1">
    <location>
        <begin position="1453"/>
        <end position="1464"/>
    </location>
</feature>
<dbReference type="OrthoDB" id="6364112at2759"/>
<reference evidence="2" key="1">
    <citation type="journal article" date="2021" name="Sci. Adv.">
        <title>The American lobster genome reveals insights on longevity, neural, and immune adaptations.</title>
        <authorList>
            <person name="Polinski J.M."/>
            <person name="Zimin A.V."/>
            <person name="Clark K.F."/>
            <person name="Kohn A.B."/>
            <person name="Sadowski N."/>
            <person name="Timp W."/>
            <person name="Ptitsyn A."/>
            <person name="Khanna P."/>
            <person name="Romanova D.Y."/>
            <person name="Williams P."/>
            <person name="Greenwood S.J."/>
            <person name="Moroz L.L."/>
            <person name="Walt D.R."/>
            <person name="Bodnar A.G."/>
        </authorList>
    </citation>
    <scope>NUCLEOTIDE SEQUENCE</scope>
    <source>
        <strain evidence="2">GMGI-L3</strain>
    </source>
</reference>
<feature type="compositionally biased region" description="Basic residues" evidence="1">
    <location>
        <begin position="1150"/>
        <end position="1159"/>
    </location>
</feature>
<name>A0A8J5NBA1_HOMAM</name>
<proteinExistence type="predicted"/>
<feature type="region of interest" description="Disordered" evidence="1">
    <location>
        <begin position="1117"/>
        <end position="1159"/>
    </location>
</feature>
<feature type="compositionally biased region" description="Basic and acidic residues" evidence="1">
    <location>
        <begin position="1053"/>
        <end position="1063"/>
    </location>
</feature>
<feature type="compositionally biased region" description="Basic residues" evidence="1">
    <location>
        <begin position="1481"/>
        <end position="1493"/>
    </location>
</feature>
<feature type="region of interest" description="Disordered" evidence="1">
    <location>
        <begin position="1398"/>
        <end position="1516"/>
    </location>
</feature>
<feature type="compositionally biased region" description="Basic and acidic residues" evidence="1">
    <location>
        <begin position="1131"/>
        <end position="1141"/>
    </location>
</feature>
<feature type="compositionally biased region" description="Basic and acidic residues" evidence="1">
    <location>
        <begin position="830"/>
        <end position="843"/>
    </location>
</feature>
<feature type="region of interest" description="Disordered" evidence="1">
    <location>
        <begin position="302"/>
        <end position="331"/>
    </location>
</feature>